<evidence type="ECO:0000313" key="6">
    <source>
        <dbReference type="EnsemblMetazoa" id="GAUT049241-PA"/>
    </source>
</evidence>
<comment type="subcellular location">
    <subcellularLocation>
        <location evidence="1">Secreted</location>
    </subcellularLocation>
</comment>
<proteinExistence type="inferred from homology"/>
<dbReference type="PANTHER" id="PTHR11306">
    <property type="entry name" value="NIEMANN PICK TYPE C2 PROTEIN NPC2-RELATED"/>
    <property type="match status" value="1"/>
</dbReference>
<dbReference type="Gene3D" id="2.60.40.770">
    <property type="match status" value="1"/>
</dbReference>
<accession>A0A1A9VVQ8</accession>
<dbReference type="AlphaFoldDB" id="A0A1A9VVQ8"/>
<dbReference type="SMART" id="SM00737">
    <property type="entry name" value="ML"/>
    <property type="match status" value="1"/>
</dbReference>
<evidence type="ECO:0000313" key="7">
    <source>
        <dbReference type="Proteomes" id="UP000078200"/>
    </source>
</evidence>
<dbReference type="Proteomes" id="UP000078200">
    <property type="component" value="Unassembled WGS sequence"/>
</dbReference>
<evidence type="ECO:0000256" key="1">
    <source>
        <dbReference type="ARBA" id="ARBA00004613"/>
    </source>
</evidence>
<dbReference type="InterPro" id="IPR003172">
    <property type="entry name" value="ML_dom"/>
</dbReference>
<dbReference type="VEuPathDB" id="VectorBase:GAUT049241"/>
<protein>
    <recommendedName>
        <fullName evidence="5">MD-2-related lipid-recognition domain-containing protein</fullName>
    </recommendedName>
</protein>
<dbReference type="STRING" id="7395.A0A1A9VVQ8"/>
<dbReference type="InterPro" id="IPR039670">
    <property type="entry name" value="NPC2-like"/>
</dbReference>
<feature type="domain" description="MD-2-related lipid-recognition" evidence="5">
    <location>
        <begin position="23"/>
        <end position="147"/>
    </location>
</feature>
<organism evidence="6 7">
    <name type="scientific">Glossina austeni</name>
    <name type="common">Savannah tsetse fly</name>
    <dbReference type="NCBI Taxonomy" id="7395"/>
    <lineage>
        <taxon>Eukaryota</taxon>
        <taxon>Metazoa</taxon>
        <taxon>Ecdysozoa</taxon>
        <taxon>Arthropoda</taxon>
        <taxon>Hexapoda</taxon>
        <taxon>Insecta</taxon>
        <taxon>Pterygota</taxon>
        <taxon>Neoptera</taxon>
        <taxon>Endopterygota</taxon>
        <taxon>Diptera</taxon>
        <taxon>Brachycera</taxon>
        <taxon>Muscomorpha</taxon>
        <taxon>Hippoboscoidea</taxon>
        <taxon>Glossinidae</taxon>
        <taxon>Glossina</taxon>
    </lineage>
</organism>
<feature type="chain" id="PRO_5008399762" description="MD-2-related lipid-recognition domain-containing protein" evidence="4">
    <location>
        <begin position="19"/>
        <end position="151"/>
    </location>
</feature>
<dbReference type="GO" id="GO:0005576">
    <property type="term" value="C:extracellular region"/>
    <property type="evidence" value="ECO:0007669"/>
    <property type="project" value="UniProtKB-SubCell"/>
</dbReference>
<dbReference type="FunFam" id="2.60.40.770:FF:000001">
    <property type="entry name" value="NPC intracellular cholesterol transporter 2"/>
    <property type="match status" value="1"/>
</dbReference>
<sequence>MFAVNSILLMTLLALALGEVIDFKACDTNDCDIHEVRVEPCPQAESHAACNIRRRKPANMSFDFTPRFDADTLEASLNWVKSNDQELPLISMEKDACKYTKCPVKNGEKQTYQVDIPIESKFPLNYYTIKWNFQAPNGKHCCFTHDIKLVR</sequence>
<dbReference type="GO" id="GO:0015918">
    <property type="term" value="P:sterol transport"/>
    <property type="evidence" value="ECO:0007669"/>
    <property type="project" value="InterPro"/>
</dbReference>
<evidence type="ECO:0000259" key="5">
    <source>
        <dbReference type="SMART" id="SM00737"/>
    </source>
</evidence>
<dbReference type="Pfam" id="PF02221">
    <property type="entry name" value="E1_DerP2_DerF2"/>
    <property type="match status" value="1"/>
</dbReference>
<dbReference type="InterPro" id="IPR014756">
    <property type="entry name" value="Ig_E-set"/>
</dbReference>
<feature type="signal peptide" evidence="4">
    <location>
        <begin position="1"/>
        <end position="18"/>
    </location>
</feature>
<keyword evidence="4" id="KW-0732">Signal</keyword>
<reference evidence="6" key="1">
    <citation type="submission" date="2020-05" db="UniProtKB">
        <authorList>
            <consortium name="EnsemblMetazoa"/>
        </authorList>
    </citation>
    <scope>IDENTIFICATION</scope>
    <source>
        <strain evidence="6">TTRI</strain>
    </source>
</reference>
<dbReference type="SUPFAM" id="SSF81296">
    <property type="entry name" value="E set domains"/>
    <property type="match status" value="1"/>
</dbReference>
<keyword evidence="3" id="KW-0964">Secreted</keyword>
<dbReference type="PANTHER" id="PTHR11306:SF55">
    <property type="entry name" value="GEO08227P1-RELATED"/>
    <property type="match status" value="1"/>
</dbReference>
<comment type="similarity">
    <text evidence="2">Belongs to the NPC2 family.</text>
</comment>
<evidence type="ECO:0000256" key="2">
    <source>
        <dbReference type="ARBA" id="ARBA00006370"/>
    </source>
</evidence>
<evidence type="ECO:0000256" key="4">
    <source>
        <dbReference type="SAM" id="SignalP"/>
    </source>
</evidence>
<dbReference type="GO" id="GO:0032934">
    <property type="term" value="F:sterol binding"/>
    <property type="evidence" value="ECO:0007669"/>
    <property type="project" value="InterPro"/>
</dbReference>
<evidence type="ECO:0000256" key="3">
    <source>
        <dbReference type="ARBA" id="ARBA00022525"/>
    </source>
</evidence>
<name>A0A1A9VVQ8_GLOAU</name>
<keyword evidence="7" id="KW-1185">Reference proteome</keyword>
<dbReference type="EnsemblMetazoa" id="GAUT049241-RA">
    <property type="protein sequence ID" value="GAUT049241-PA"/>
    <property type="gene ID" value="GAUT049241"/>
</dbReference>